<dbReference type="GO" id="GO:0005634">
    <property type="term" value="C:nucleus"/>
    <property type="evidence" value="ECO:0007669"/>
    <property type="project" value="UniProtKB-SubCell"/>
</dbReference>
<keyword evidence="4" id="KW-0238">DNA-binding</keyword>
<dbReference type="InterPro" id="IPR001138">
    <property type="entry name" value="Zn2Cys6_DnaBD"/>
</dbReference>
<evidence type="ECO:0000313" key="10">
    <source>
        <dbReference type="Proteomes" id="UP000054567"/>
    </source>
</evidence>
<evidence type="ECO:0000256" key="7">
    <source>
        <dbReference type="SAM" id="MobiDB-lite"/>
    </source>
</evidence>
<gene>
    <name evidence="9" type="ORF">CPAG_04454</name>
</gene>
<evidence type="ECO:0000259" key="8">
    <source>
        <dbReference type="PROSITE" id="PS50048"/>
    </source>
</evidence>
<dbReference type="OrthoDB" id="3037908at2759"/>
<evidence type="ECO:0000256" key="2">
    <source>
        <dbReference type="ARBA" id="ARBA00022723"/>
    </source>
</evidence>
<comment type="subcellular location">
    <subcellularLocation>
        <location evidence="1">Nucleus</location>
    </subcellularLocation>
</comment>
<evidence type="ECO:0000256" key="3">
    <source>
        <dbReference type="ARBA" id="ARBA00023015"/>
    </source>
</evidence>
<dbReference type="Pfam" id="PF04082">
    <property type="entry name" value="Fungal_trans"/>
    <property type="match status" value="1"/>
</dbReference>
<sequence length="582" mass="66946">MSESVGFKNTTSTSQPRQKPGAACEECRRRKLRCDRRQPQCGLCEASGKECLVSTTRSLRGPKRGYLKALQARIAVLEGRLLEQEQQNNQTGNVPTVVNENAVGNLPCNDQNFVQWDLPIPEEDMFLQDPCFGSKTNDSLGESSFDANSFNVPNVVENVNDEARFQDFVNATKVLDMSEGPDEFNISDLMQADLRDQLYFDRIHTFAPIVHQRQYFSWSRQPNKTEAQICLQYAMWTLAASVSAHYQSIRDSLYGFMRRALDSLEAENINLAVTDIEQVQAWLLLAIHEFMCVDFRRAWISAGRAFRLIQLNWFHNIEPLNMTISQMEWVEAERKRRTFWMAYCLDRFVSIRTGSPLTFSEQMITIRLPSPEAAFENDQPTLMGFLSEAIAATEPIAPSTFIECIIMATISGRALAHRHQFLVDNIYLNAREDFWDHHHWINSILTRKMDIFTSEYPLRIQQTDPMLLFISMMWRTTVLHLSQTMEHAIPLTDEKRPVVVEYMGLSSIAAQEMADLTKNLSQLNRFKVHPLTSIPLSLAAEFFGTYRDVDNSFHQLHQHIIEAMHNLQGLTNLGPSFHRRYV</sequence>
<dbReference type="GO" id="GO:0006351">
    <property type="term" value="P:DNA-templated transcription"/>
    <property type="evidence" value="ECO:0007669"/>
    <property type="project" value="InterPro"/>
</dbReference>
<reference evidence="9 10" key="1">
    <citation type="submission" date="2007-06" db="EMBL/GenBank/DDBJ databases">
        <title>The Genome Sequence of Coccidioides posadasii RMSCC_3488.</title>
        <authorList>
            <consortium name="Coccidioides Genome Resources Consortium"/>
            <consortium name="The Broad Institute Genome Sequencing Platform"/>
            <person name="Henn M.R."/>
            <person name="Sykes S."/>
            <person name="Young S."/>
            <person name="Jaffe D."/>
            <person name="Berlin A."/>
            <person name="Alvarez P."/>
            <person name="Butler J."/>
            <person name="Gnerre S."/>
            <person name="Grabherr M."/>
            <person name="Mauceli E."/>
            <person name="Brockman W."/>
            <person name="Kodira C."/>
            <person name="Alvarado L."/>
            <person name="Zeng Q."/>
            <person name="Crawford M."/>
            <person name="Antoine C."/>
            <person name="Devon K."/>
            <person name="Galgiani J."/>
            <person name="Orsborn K."/>
            <person name="Lewis M.L."/>
            <person name="Nusbaum C."/>
            <person name="Galagan J."/>
            <person name="Birren B."/>
        </authorList>
    </citation>
    <scope>NUCLEOTIDE SEQUENCE [LARGE SCALE GENOMIC DNA]</scope>
    <source>
        <strain evidence="9 10">RMSCC 3488</strain>
    </source>
</reference>
<reference evidence="10" key="2">
    <citation type="journal article" date="2009" name="Genome Res.">
        <title>Comparative genomic analyses of the human fungal pathogens Coccidioides and their relatives.</title>
        <authorList>
            <person name="Sharpton T.J."/>
            <person name="Stajich J.E."/>
            <person name="Rounsley S.D."/>
            <person name="Gardner M.J."/>
            <person name="Wortman J.R."/>
            <person name="Jordar V.S."/>
            <person name="Maiti R."/>
            <person name="Kodira C.D."/>
            <person name="Neafsey D.E."/>
            <person name="Zeng Q."/>
            <person name="Hung C.-Y."/>
            <person name="McMahan C."/>
            <person name="Muszewska A."/>
            <person name="Grynberg M."/>
            <person name="Mandel M.A."/>
            <person name="Kellner E.M."/>
            <person name="Barker B.M."/>
            <person name="Galgiani J.N."/>
            <person name="Orbach M.J."/>
            <person name="Kirkland T.N."/>
            <person name="Cole G.T."/>
            <person name="Henn M.R."/>
            <person name="Birren B.W."/>
            <person name="Taylor J.W."/>
        </authorList>
    </citation>
    <scope>NUCLEOTIDE SEQUENCE [LARGE SCALE GENOMIC DNA]</scope>
    <source>
        <strain evidence="10">RMSCC 3488</strain>
    </source>
</reference>
<keyword evidence="5" id="KW-0804">Transcription</keyword>
<evidence type="ECO:0000256" key="1">
    <source>
        <dbReference type="ARBA" id="ARBA00004123"/>
    </source>
</evidence>
<feature type="region of interest" description="Disordered" evidence="7">
    <location>
        <begin position="1"/>
        <end position="23"/>
    </location>
</feature>
<dbReference type="EMBL" id="DS268110">
    <property type="protein sequence ID" value="KMM68122.1"/>
    <property type="molecule type" value="Genomic_DNA"/>
</dbReference>
<keyword evidence="3" id="KW-0805">Transcription regulation</keyword>
<dbReference type="SUPFAM" id="SSF57701">
    <property type="entry name" value="Zn2/Cys6 DNA-binding domain"/>
    <property type="match status" value="1"/>
</dbReference>
<evidence type="ECO:0000313" key="9">
    <source>
        <dbReference type="EMBL" id="KMM68122.1"/>
    </source>
</evidence>
<dbReference type="VEuPathDB" id="FungiDB:CPAG_04454"/>
<reference evidence="10" key="3">
    <citation type="journal article" date="2010" name="Genome Res.">
        <title>Population genomic sequencing of Coccidioides fungi reveals recent hybridization and transposon control.</title>
        <authorList>
            <person name="Neafsey D.E."/>
            <person name="Barker B.M."/>
            <person name="Sharpton T.J."/>
            <person name="Stajich J.E."/>
            <person name="Park D.J."/>
            <person name="Whiston E."/>
            <person name="Hung C.-Y."/>
            <person name="McMahan C."/>
            <person name="White J."/>
            <person name="Sykes S."/>
            <person name="Heiman D."/>
            <person name="Young S."/>
            <person name="Zeng Q."/>
            <person name="Abouelleil A."/>
            <person name="Aftuck L."/>
            <person name="Bessette D."/>
            <person name="Brown A."/>
            <person name="FitzGerald M."/>
            <person name="Lui A."/>
            <person name="Macdonald J.P."/>
            <person name="Priest M."/>
            <person name="Orbach M.J."/>
            <person name="Galgiani J.N."/>
            <person name="Kirkland T.N."/>
            <person name="Cole G.T."/>
            <person name="Birren B.W."/>
            <person name="Henn M.R."/>
            <person name="Taylor J.W."/>
            <person name="Rounsley S.D."/>
        </authorList>
    </citation>
    <scope>NUCLEOTIDE SEQUENCE [LARGE SCALE GENOMIC DNA]</scope>
    <source>
        <strain evidence="10">RMSCC 3488</strain>
    </source>
</reference>
<dbReference type="InterPro" id="IPR036864">
    <property type="entry name" value="Zn2-C6_fun-type_DNA-bd_sf"/>
</dbReference>
<dbReference type="Gene3D" id="4.10.240.10">
    <property type="entry name" value="Zn(2)-C6 fungal-type DNA-binding domain"/>
    <property type="match status" value="1"/>
</dbReference>
<name>A0A0J6I978_COCPO</name>
<dbReference type="PANTHER" id="PTHR47338">
    <property type="entry name" value="ZN(II)2CYS6 TRANSCRIPTION FACTOR (EUROFUNG)-RELATED"/>
    <property type="match status" value="1"/>
</dbReference>
<keyword evidence="2" id="KW-0479">Metal-binding</keyword>
<dbReference type="SMART" id="SM00906">
    <property type="entry name" value="Fungal_trans"/>
    <property type="match status" value="1"/>
</dbReference>
<dbReference type="PROSITE" id="PS00463">
    <property type="entry name" value="ZN2_CY6_FUNGAL_1"/>
    <property type="match status" value="1"/>
</dbReference>
<dbReference type="AlphaFoldDB" id="A0A0J6I978"/>
<dbReference type="GO" id="GO:0008270">
    <property type="term" value="F:zinc ion binding"/>
    <property type="evidence" value="ECO:0007669"/>
    <property type="project" value="InterPro"/>
</dbReference>
<dbReference type="SMART" id="SM00066">
    <property type="entry name" value="GAL4"/>
    <property type="match status" value="1"/>
</dbReference>
<dbReference type="GO" id="GO:0003677">
    <property type="term" value="F:DNA binding"/>
    <property type="evidence" value="ECO:0007669"/>
    <property type="project" value="UniProtKB-KW"/>
</dbReference>
<evidence type="ECO:0000256" key="5">
    <source>
        <dbReference type="ARBA" id="ARBA00023163"/>
    </source>
</evidence>
<dbReference type="PANTHER" id="PTHR47338:SF3">
    <property type="entry name" value="C6 FINGER DOMAIN TRANSCRIPTION FACTOR DBAA-RELATED"/>
    <property type="match status" value="1"/>
</dbReference>
<evidence type="ECO:0000256" key="6">
    <source>
        <dbReference type="ARBA" id="ARBA00023242"/>
    </source>
</evidence>
<organism evidence="9 10">
    <name type="scientific">Coccidioides posadasii RMSCC 3488</name>
    <dbReference type="NCBI Taxonomy" id="454284"/>
    <lineage>
        <taxon>Eukaryota</taxon>
        <taxon>Fungi</taxon>
        <taxon>Dikarya</taxon>
        <taxon>Ascomycota</taxon>
        <taxon>Pezizomycotina</taxon>
        <taxon>Eurotiomycetes</taxon>
        <taxon>Eurotiomycetidae</taxon>
        <taxon>Onygenales</taxon>
        <taxon>Onygenaceae</taxon>
        <taxon>Coccidioides</taxon>
    </lineage>
</organism>
<protein>
    <recommendedName>
        <fullName evidence="8">Zn(2)-C6 fungal-type domain-containing protein</fullName>
    </recommendedName>
</protein>
<feature type="domain" description="Zn(2)-C6 fungal-type" evidence="8">
    <location>
        <begin position="23"/>
        <end position="53"/>
    </location>
</feature>
<dbReference type="Proteomes" id="UP000054567">
    <property type="component" value="Unassembled WGS sequence"/>
</dbReference>
<dbReference type="PROSITE" id="PS50048">
    <property type="entry name" value="ZN2_CY6_FUNGAL_2"/>
    <property type="match status" value="1"/>
</dbReference>
<proteinExistence type="predicted"/>
<accession>A0A0J6I978</accession>
<keyword evidence="6" id="KW-0539">Nucleus</keyword>
<feature type="compositionally biased region" description="Polar residues" evidence="7">
    <location>
        <begin position="1"/>
        <end position="17"/>
    </location>
</feature>
<dbReference type="InterPro" id="IPR050815">
    <property type="entry name" value="TF_fung"/>
</dbReference>
<dbReference type="Pfam" id="PF00172">
    <property type="entry name" value="Zn_clus"/>
    <property type="match status" value="1"/>
</dbReference>
<dbReference type="GO" id="GO:0000981">
    <property type="term" value="F:DNA-binding transcription factor activity, RNA polymerase II-specific"/>
    <property type="evidence" value="ECO:0007669"/>
    <property type="project" value="InterPro"/>
</dbReference>
<dbReference type="InterPro" id="IPR007219">
    <property type="entry name" value="XnlR_reg_dom"/>
</dbReference>
<dbReference type="CDD" id="cd12148">
    <property type="entry name" value="fungal_TF_MHR"/>
    <property type="match status" value="1"/>
</dbReference>
<evidence type="ECO:0000256" key="4">
    <source>
        <dbReference type="ARBA" id="ARBA00023125"/>
    </source>
</evidence>